<sequence>MGVSEEHASQLRVLSAITCKLKLEPSVSLVTVLDHCPSPLTCADLYSLCSDAMTAALKGRVWDLEEGLEPGSSALLLTMRTCCRPPPAWSPQYKLIQRKFPTC</sequence>
<dbReference type="EMBL" id="OY882867">
    <property type="protein sequence ID" value="CAK6434142.1"/>
    <property type="molecule type" value="Genomic_DNA"/>
</dbReference>
<proteinExistence type="predicted"/>
<gene>
    <name evidence="1" type="ORF">MPIPNATIZW_LOCUS2448</name>
</gene>
<keyword evidence="2" id="KW-1185">Reference proteome</keyword>
<name>A0ABN9ZD93_PIPNA</name>
<evidence type="ECO:0000313" key="2">
    <source>
        <dbReference type="Proteomes" id="UP001314169"/>
    </source>
</evidence>
<dbReference type="Proteomes" id="UP001314169">
    <property type="component" value="Chromosome 10"/>
</dbReference>
<evidence type="ECO:0000313" key="1">
    <source>
        <dbReference type="EMBL" id="CAK6434142.1"/>
    </source>
</evidence>
<reference evidence="1" key="1">
    <citation type="submission" date="2023-12" db="EMBL/GenBank/DDBJ databases">
        <authorList>
            <person name="Brown T."/>
        </authorList>
    </citation>
    <scope>NUCLEOTIDE SEQUENCE</scope>
</reference>
<organism evidence="1 2">
    <name type="scientific">Pipistrellus nathusii</name>
    <name type="common">Nathusius' pipistrelle</name>
    <dbReference type="NCBI Taxonomy" id="59473"/>
    <lineage>
        <taxon>Eukaryota</taxon>
        <taxon>Metazoa</taxon>
        <taxon>Chordata</taxon>
        <taxon>Craniata</taxon>
        <taxon>Vertebrata</taxon>
        <taxon>Euteleostomi</taxon>
        <taxon>Mammalia</taxon>
        <taxon>Eutheria</taxon>
        <taxon>Laurasiatheria</taxon>
        <taxon>Chiroptera</taxon>
        <taxon>Yangochiroptera</taxon>
        <taxon>Vespertilionidae</taxon>
        <taxon>Pipistrellus</taxon>
    </lineage>
</organism>
<dbReference type="Gene3D" id="1.10.8.60">
    <property type="match status" value="1"/>
</dbReference>
<accession>A0ABN9ZD93</accession>
<protein>
    <submittedName>
        <fullName evidence="1">Uncharacterized protein</fullName>
    </submittedName>
</protein>